<dbReference type="Proteomes" id="UP000030645">
    <property type="component" value="Unassembled WGS sequence"/>
</dbReference>
<name>W9R259_9ROSA</name>
<organism evidence="1 2">
    <name type="scientific">Morus notabilis</name>
    <dbReference type="NCBI Taxonomy" id="981085"/>
    <lineage>
        <taxon>Eukaryota</taxon>
        <taxon>Viridiplantae</taxon>
        <taxon>Streptophyta</taxon>
        <taxon>Embryophyta</taxon>
        <taxon>Tracheophyta</taxon>
        <taxon>Spermatophyta</taxon>
        <taxon>Magnoliopsida</taxon>
        <taxon>eudicotyledons</taxon>
        <taxon>Gunneridae</taxon>
        <taxon>Pentapetalae</taxon>
        <taxon>rosids</taxon>
        <taxon>fabids</taxon>
        <taxon>Rosales</taxon>
        <taxon>Moraceae</taxon>
        <taxon>Moreae</taxon>
        <taxon>Morus</taxon>
    </lineage>
</organism>
<dbReference type="AlphaFoldDB" id="W9R259"/>
<evidence type="ECO:0000313" key="2">
    <source>
        <dbReference type="Proteomes" id="UP000030645"/>
    </source>
</evidence>
<proteinExistence type="predicted"/>
<accession>W9R259</accession>
<dbReference type="EMBL" id="KE344510">
    <property type="protein sequence ID" value="EXB65281.1"/>
    <property type="molecule type" value="Genomic_DNA"/>
</dbReference>
<evidence type="ECO:0000313" key="1">
    <source>
        <dbReference type="EMBL" id="EXB65281.1"/>
    </source>
</evidence>
<sequence>MTDQYMSRFARDDIKKHVVIGCLGKMLGNVEKSWGVTPITHVVMGHTNGAHVGYLVLLGNVKA</sequence>
<reference evidence="2" key="1">
    <citation type="submission" date="2013-01" db="EMBL/GenBank/DDBJ databases">
        <title>Draft Genome Sequence of a Mulberry Tree, Morus notabilis C.K. Schneid.</title>
        <authorList>
            <person name="He N."/>
            <person name="Zhao S."/>
        </authorList>
    </citation>
    <scope>NUCLEOTIDE SEQUENCE</scope>
</reference>
<keyword evidence="2" id="KW-1185">Reference proteome</keyword>
<protein>
    <submittedName>
        <fullName evidence="1">Uncharacterized protein</fullName>
    </submittedName>
</protein>
<gene>
    <name evidence="1" type="ORF">L484_025360</name>
</gene>